<reference evidence="3" key="1">
    <citation type="submission" date="2017-02" db="EMBL/GenBank/DDBJ databases">
        <authorList>
            <person name="Varghese N."/>
            <person name="Submissions S."/>
        </authorList>
    </citation>
    <scope>NUCLEOTIDE SEQUENCE [LARGE SCALE GENOMIC DNA]</scope>
    <source>
        <strain evidence="3">VKM Ac-2052</strain>
    </source>
</reference>
<feature type="compositionally biased region" description="Basic residues" evidence="1">
    <location>
        <begin position="219"/>
        <end position="235"/>
    </location>
</feature>
<feature type="region of interest" description="Disordered" evidence="1">
    <location>
        <begin position="209"/>
        <end position="235"/>
    </location>
</feature>
<proteinExistence type="predicted"/>
<feature type="compositionally biased region" description="Basic and acidic residues" evidence="1">
    <location>
        <begin position="112"/>
        <end position="122"/>
    </location>
</feature>
<dbReference type="EMBL" id="FUYG01000008">
    <property type="protein sequence ID" value="SKA99999.1"/>
    <property type="molecule type" value="Genomic_DNA"/>
</dbReference>
<feature type="region of interest" description="Disordered" evidence="1">
    <location>
        <begin position="78"/>
        <end position="122"/>
    </location>
</feature>
<evidence type="ECO:0000313" key="3">
    <source>
        <dbReference type="Proteomes" id="UP000189735"/>
    </source>
</evidence>
<evidence type="ECO:0000256" key="1">
    <source>
        <dbReference type="SAM" id="MobiDB-lite"/>
    </source>
</evidence>
<gene>
    <name evidence="2" type="ORF">SAMN06295879_2898</name>
</gene>
<dbReference type="Proteomes" id="UP000189735">
    <property type="component" value="Unassembled WGS sequence"/>
</dbReference>
<protein>
    <submittedName>
        <fullName evidence="2">Uncharacterized protein</fullName>
    </submittedName>
</protein>
<feature type="compositionally biased region" description="Polar residues" evidence="1">
    <location>
        <begin position="97"/>
        <end position="108"/>
    </location>
</feature>
<dbReference type="AlphaFoldDB" id="A0A1T4YE03"/>
<evidence type="ECO:0000313" key="2">
    <source>
        <dbReference type="EMBL" id="SKA99999.1"/>
    </source>
</evidence>
<name>A0A1T4YE03_9MICO</name>
<accession>A0A1T4YE03</accession>
<sequence>MRASSALTHAFTLEYLHASHSPELYVAEHRYCSYSLCHPTRRAAHSSARARLACNPSGSFTRAAANHDVPRHRIVDDDQSAPTLGFPGRLHNHYSGPFTTDPANTQAITGRGDSRTKTTDHGLEVSRRETLDIRFPRHPACPPGNRPHQTLKHVYLVPADCPRRLLPYSARVRFFASATVGDRQTQLAARGGVGGKRIQHTRPPVADVSQNVATPSRHPSFHRRFWHQSRSRRTM</sequence>
<organism evidence="2 3">
    <name type="scientific">Agreia bicolorata</name>
    <dbReference type="NCBI Taxonomy" id="110935"/>
    <lineage>
        <taxon>Bacteria</taxon>
        <taxon>Bacillati</taxon>
        <taxon>Actinomycetota</taxon>
        <taxon>Actinomycetes</taxon>
        <taxon>Micrococcales</taxon>
        <taxon>Microbacteriaceae</taxon>
        <taxon>Agreia</taxon>
    </lineage>
</organism>